<organism evidence="1 2">
    <name type="scientific">Leptospira noguchii str. 2007001578</name>
    <dbReference type="NCBI Taxonomy" id="1049974"/>
    <lineage>
        <taxon>Bacteria</taxon>
        <taxon>Pseudomonadati</taxon>
        <taxon>Spirochaetota</taxon>
        <taxon>Spirochaetia</taxon>
        <taxon>Leptospirales</taxon>
        <taxon>Leptospiraceae</taxon>
        <taxon>Leptospira</taxon>
    </lineage>
</organism>
<proteinExistence type="predicted"/>
<gene>
    <name evidence="1" type="ORF">LEP1GSC035_4693</name>
</gene>
<dbReference type="EMBL" id="AHMH02000065">
    <property type="protein sequence ID" value="EMN01099.1"/>
    <property type="molecule type" value="Genomic_DNA"/>
</dbReference>
<reference evidence="1 2" key="1">
    <citation type="submission" date="2013-01" db="EMBL/GenBank/DDBJ databases">
        <authorList>
            <person name="Harkins D.M."/>
            <person name="Durkin A.S."/>
            <person name="Brinkac L.M."/>
            <person name="Haft D.H."/>
            <person name="Selengut J.D."/>
            <person name="Sanka R."/>
            <person name="DePew J."/>
            <person name="Purushe J."/>
            <person name="Whelen A.C."/>
            <person name="Vinetz J.M."/>
            <person name="Sutton G.G."/>
            <person name="Nierman W.C."/>
            <person name="Fouts D.E."/>
        </authorList>
    </citation>
    <scope>NUCLEOTIDE SEQUENCE [LARGE SCALE GENOMIC DNA]</scope>
    <source>
        <strain evidence="1 2">2007001578</strain>
    </source>
</reference>
<comment type="caution">
    <text evidence="1">The sequence shown here is derived from an EMBL/GenBank/DDBJ whole genome shotgun (WGS) entry which is preliminary data.</text>
</comment>
<evidence type="ECO:0000313" key="2">
    <source>
        <dbReference type="Proteomes" id="UP000012099"/>
    </source>
</evidence>
<sequence length="55" mass="6171">MIDDGVHIKKEFQFHSSLSCFTFSWSLVADSFERIPRKSFIVTGFLGSSLISSIA</sequence>
<accession>A0ABN0J2F9</accession>
<keyword evidence="2" id="KW-1185">Reference proteome</keyword>
<name>A0ABN0J2F9_9LEPT</name>
<evidence type="ECO:0000313" key="1">
    <source>
        <dbReference type="EMBL" id="EMN01099.1"/>
    </source>
</evidence>
<dbReference type="Proteomes" id="UP000012099">
    <property type="component" value="Unassembled WGS sequence"/>
</dbReference>
<protein>
    <submittedName>
        <fullName evidence="1">Uncharacterized protein</fullName>
    </submittedName>
</protein>